<dbReference type="AlphaFoldDB" id="A0A0A9FXA8"/>
<organism evidence="1">
    <name type="scientific">Arundo donax</name>
    <name type="common">Giant reed</name>
    <name type="synonym">Donax arundinaceus</name>
    <dbReference type="NCBI Taxonomy" id="35708"/>
    <lineage>
        <taxon>Eukaryota</taxon>
        <taxon>Viridiplantae</taxon>
        <taxon>Streptophyta</taxon>
        <taxon>Embryophyta</taxon>
        <taxon>Tracheophyta</taxon>
        <taxon>Spermatophyta</taxon>
        <taxon>Magnoliopsida</taxon>
        <taxon>Liliopsida</taxon>
        <taxon>Poales</taxon>
        <taxon>Poaceae</taxon>
        <taxon>PACMAD clade</taxon>
        <taxon>Arundinoideae</taxon>
        <taxon>Arundineae</taxon>
        <taxon>Arundo</taxon>
    </lineage>
</organism>
<evidence type="ECO:0000313" key="1">
    <source>
        <dbReference type="EMBL" id="JAE14936.1"/>
    </source>
</evidence>
<dbReference type="EMBL" id="GBRH01182960">
    <property type="protein sequence ID" value="JAE14936.1"/>
    <property type="molecule type" value="Transcribed_RNA"/>
</dbReference>
<accession>A0A0A9FXA8</accession>
<reference evidence="1" key="1">
    <citation type="submission" date="2014-09" db="EMBL/GenBank/DDBJ databases">
        <authorList>
            <person name="Magalhaes I.L.F."/>
            <person name="Oliveira U."/>
            <person name="Santos F.R."/>
            <person name="Vidigal T.H.D.A."/>
            <person name="Brescovit A.D."/>
            <person name="Santos A.J."/>
        </authorList>
    </citation>
    <scope>NUCLEOTIDE SEQUENCE</scope>
    <source>
        <tissue evidence="1">Shoot tissue taken approximately 20 cm above the soil surface</tissue>
    </source>
</reference>
<proteinExistence type="predicted"/>
<sequence length="48" mass="5696">MDFGAWRTLVSGYVSQHSYSELVDVWWLVINERSVNFMSVLPNWFSLE</sequence>
<name>A0A0A9FXA8_ARUDO</name>
<protein>
    <submittedName>
        <fullName evidence="1">Uncharacterized protein</fullName>
    </submittedName>
</protein>
<reference evidence="1" key="2">
    <citation type="journal article" date="2015" name="Data Brief">
        <title>Shoot transcriptome of the giant reed, Arundo donax.</title>
        <authorList>
            <person name="Barrero R.A."/>
            <person name="Guerrero F.D."/>
            <person name="Moolhuijzen P."/>
            <person name="Goolsby J.A."/>
            <person name="Tidwell J."/>
            <person name="Bellgard S.E."/>
            <person name="Bellgard M.I."/>
        </authorList>
    </citation>
    <scope>NUCLEOTIDE SEQUENCE</scope>
    <source>
        <tissue evidence="1">Shoot tissue taken approximately 20 cm above the soil surface</tissue>
    </source>
</reference>